<keyword evidence="6" id="KW-1185">Reference proteome</keyword>
<protein>
    <recommendedName>
        <fullName evidence="4">4Fe-4S ferredoxin-type domain-containing protein</fullName>
    </recommendedName>
</protein>
<dbReference type="Proteomes" id="UP000427769">
    <property type="component" value="Chromosome"/>
</dbReference>
<dbReference type="SUPFAM" id="SSF54862">
    <property type="entry name" value="4Fe-4S ferredoxins"/>
    <property type="match status" value="1"/>
</dbReference>
<reference evidence="5 6" key="1">
    <citation type="submission" date="2019-11" db="EMBL/GenBank/DDBJ databases">
        <title>Comparative genomics of hydrocarbon-degrading Desulfosarcina strains.</title>
        <authorList>
            <person name="Watanabe M."/>
            <person name="Kojima H."/>
            <person name="Fukui M."/>
        </authorList>
    </citation>
    <scope>NUCLEOTIDE SEQUENCE [LARGE SCALE GENOMIC DNA]</scope>
    <source>
        <strain evidence="5 6">PP31</strain>
    </source>
</reference>
<dbReference type="Gene3D" id="3.30.70.20">
    <property type="match status" value="1"/>
</dbReference>
<accession>A0A5K7Z009</accession>
<organism evidence="5 6">
    <name type="scientific">Desulfosarcina widdelii</name>
    <dbReference type="NCBI Taxonomy" id="947919"/>
    <lineage>
        <taxon>Bacteria</taxon>
        <taxon>Pseudomonadati</taxon>
        <taxon>Thermodesulfobacteriota</taxon>
        <taxon>Desulfobacteria</taxon>
        <taxon>Desulfobacterales</taxon>
        <taxon>Desulfosarcinaceae</taxon>
        <taxon>Desulfosarcina</taxon>
    </lineage>
</organism>
<evidence type="ECO:0000256" key="2">
    <source>
        <dbReference type="ARBA" id="ARBA00023004"/>
    </source>
</evidence>
<sequence length="79" mass="8657">MNLQSKKTFASINYEKCHPNGCNPDKGLCPAVPACEHKVIKQLDGAFEQPMIFQDMCMGCWDCIEACPLGAIETKHVGA</sequence>
<dbReference type="EMBL" id="AP021875">
    <property type="protein sequence ID" value="BBO75302.1"/>
    <property type="molecule type" value="Genomic_DNA"/>
</dbReference>
<keyword evidence="2" id="KW-0408">Iron</keyword>
<dbReference type="GO" id="GO:0051536">
    <property type="term" value="F:iron-sulfur cluster binding"/>
    <property type="evidence" value="ECO:0007669"/>
    <property type="project" value="UniProtKB-KW"/>
</dbReference>
<evidence type="ECO:0000259" key="4">
    <source>
        <dbReference type="PROSITE" id="PS51379"/>
    </source>
</evidence>
<dbReference type="Pfam" id="PF00037">
    <property type="entry name" value="Fer4"/>
    <property type="match status" value="1"/>
</dbReference>
<dbReference type="PROSITE" id="PS00198">
    <property type="entry name" value="4FE4S_FER_1"/>
    <property type="match status" value="1"/>
</dbReference>
<evidence type="ECO:0000313" key="6">
    <source>
        <dbReference type="Proteomes" id="UP000427769"/>
    </source>
</evidence>
<evidence type="ECO:0000313" key="5">
    <source>
        <dbReference type="EMBL" id="BBO75302.1"/>
    </source>
</evidence>
<dbReference type="PROSITE" id="PS51379">
    <property type="entry name" value="4FE4S_FER_2"/>
    <property type="match status" value="1"/>
</dbReference>
<dbReference type="AlphaFoldDB" id="A0A5K7Z009"/>
<feature type="domain" description="4Fe-4S ferredoxin-type" evidence="4">
    <location>
        <begin position="48"/>
        <end position="77"/>
    </location>
</feature>
<gene>
    <name evidence="5" type="ORF">DSCW_27190</name>
</gene>
<proteinExistence type="predicted"/>
<evidence type="ECO:0000256" key="3">
    <source>
        <dbReference type="ARBA" id="ARBA00023014"/>
    </source>
</evidence>
<dbReference type="GO" id="GO:0046872">
    <property type="term" value="F:metal ion binding"/>
    <property type="evidence" value="ECO:0007669"/>
    <property type="project" value="UniProtKB-KW"/>
</dbReference>
<keyword evidence="3" id="KW-0411">Iron-sulfur</keyword>
<dbReference type="InterPro" id="IPR017900">
    <property type="entry name" value="4Fe4S_Fe_S_CS"/>
</dbReference>
<evidence type="ECO:0000256" key="1">
    <source>
        <dbReference type="ARBA" id="ARBA00022723"/>
    </source>
</evidence>
<keyword evidence="1" id="KW-0479">Metal-binding</keyword>
<dbReference type="InterPro" id="IPR017896">
    <property type="entry name" value="4Fe4S_Fe-S-bd"/>
</dbReference>
<dbReference type="OrthoDB" id="5421405at2"/>
<dbReference type="KEGG" id="dwd:DSCW_27190"/>
<name>A0A5K7Z009_9BACT</name>